<protein>
    <submittedName>
        <fullName evidence="1">Uncharacterized protein</fullName>
    </submittedName>
</protein>
<evidence type="ECO:0000313" key="2">
    <source>
        <dbReference type="Proteomes" id="UP001140234"/>
    </source>
</evidence>
<gene>
    <name evidence="1" type="ORF">IWQ57_001057</name>
</gene>
<accession>A0ACC1K5T9</accession>
<dbReference type="Proteomes" id="UP001140234">
    <property type="component" value="Unassembled WGS sequence"/>
</dbReference>
<evidence type="ECO:0000313" key="1">
    <source>
        <dbReference type="EMBL" id="KAJ2773941.1"/>
    </source>
</evidence>
<keyword evidence="2" id="KW-1185">Reference proteome</keyword>
<organism evidence="1 2">
    <name type="scientific">Coemansia nantahalensis</name>
    <dbReference type="NCBI Taxonomy" id="2789366"/>
    <lineage>
        <taxon>Eukaryota</taxon>
        <taxon>Fungi</taxon>
        <taxon>Fungi incertae sedis</taxon>
        <taxon>Zoopagomycota</taxon>
        <taxon>Kickxellomycotina</taxon>
        <taxon>Kickxellomycetes</taxon>
        <taxon>Kickxellales</taxon>
        <taxon>Kickxellaceae</taxon>
        <taxon>Coemansia</taxon>
    </lineage>
</organism>
<name>A0ACC1K5T9_9FUNG</name>
<comment type="caution">
    <text evidence="1">The sequence shown here is derived from an EMBL/GenBank/DDBJ whole genome shotgun (WGS) entry which is preliminary data.</text>
</comment>
<dbReference type="EMBL" id="JANBUJ010000156">
    <property type="protein sequence ID" value="KAJ2773941.1"/>
    <property type="molecule type" value="Genomic_DNA"/>
</dbReference>
<proteinExistence type="predicted"/>
<sequence>MWTANGGYDSFDEGRDYQGRAATPEQTYGGVRQMEQTSMSVARERVAASGANPYATLHHISRELMELGLPSPLLLPELPECLEDNQRVVECLGALLAQRRRDLDFRETVDGELRKAMGEEDMLRSTIARLERELDVAQREAATNRHRWEDAQRGALETEQQRKQLAAELRTTRSNAAMVKAQYLHDGKKREQESMRLKERLQKLITDKHRSAKLSVELANPIERDRAGRPVEPPAARDRRVLEELIGRYEASETELVARVESLEAVVRKLVAALRRLHSDIVPGAAAASPRAVEDADADVAPVLELAEVIRDCIHAERTQLPEAADPAETARLTAQIESLQATVTEQQQQLGELQKVLEEQRRVMDMAAAKGLAGRMDMMDMSFSEMSLEQLDAEREAVRRERQQLEDERRRFTDAAIELGNERTSLKKDRDLFERQRTQQDTADLVGNLPPTPQWMKGLDTSLATPMILHQLQASYGGTPTNALLAGMSAAYSAGMADSAARAAAPAASAGPSPRSPEDEFPEIGSGARSPDPGQSVDARPSHSSSSAGLARHQSQQPGGARTPARPLPARTPVEVRSGRQPRVCTRPGCAAHAPHTHDDGSPAPPMELKPPVPRFRRRPDDPADSPSQAASLSARPRRAPAAAAADTFR</sequence>
<reference evidence="1" key="1">
    <citation type="submission" date="2022-07" db="EMBL/GenBank/DDBJ databases">
        <title>Phylogenomic reconstructions and comparative analyses of Kickxellomycotina fungi.</title>
        <authorList>
            <person name="Reynolds N.K."/>
            <person name="Stajich J.E."/>
            <person name="Barry K."/>
            <person name="Grigoriev I.V."/>
            <person name="Crous P."/>
            <person name="Smith M.E."/>
        </authorList>
    </citation>
    <scope>NUCLEOTIDE SEQUENCE</scope>
    <source>
        <strain evidence="1">CBS 109366</strain>
    </source>
</reference>